<dbReference type="InterPro" id="IPR000210">
    <property type="entry name" value="BTB/POZ_dom"/>
</dbReference>
<evidence type="ECO:0000313" key="2">
    <source>
        <dbReference type="Proteomes" id="UP000887574"/>
    </source>
</evidence>
<dbReference type="Gene3D" id="3.30.710.10">
    <property type="entry name" value="Potassium Channel Kv1.1, Chain A"/>
    <property type="match status" value="1"/>
</dbReference>
<dbReference type="CDD" id="cd18186">
    <property type="entry name" value="BTB_POZ_ZBTB_KLHL-like"/>
    <property type="match status" value="1"/>
</dbReference>
<sequence>MDYANYVIVFEHFLGQEFCDWMDTANFELLDDLIVCRQIFAKEGSLQESCFAEVAFSVMDEGKKSPKTLRRIFQVGDTMELTGISSNYVTIRILQDKLPYLHAFKQYWANDVTFLVNGIKCMGDRAYLSAISPVFQRMFNGQFVEAHQQEVELQDIDLQIYLKTLC</sequence>
<dbReference type="SUPFAM" id="SSF54695">
    <property type="entry name" value="POZ domain"/>
    <property type="match status" value="1"/>
</dbReference>
<organism evidence="2 3">
    <name type="scientific">Ditylenchus dipsaci</name>
    <dbReference type="NCBI Taxonomy" id="166011"/>
    <lineage>
        <taxon>Eukaryota</taxon>
        <taxon>Metazoa</taxon>
        <taxon>Ecdysozoa</taxon>
        <taxon>Nematoda</taxon>
        <taxon>Chromadorea</taxon>
        <taxon>Rhabditida</taxon>
        <taxon>Tylenchina</taxon>
        <taxon>Tylenchomorpha</taxon>
        <taxon>Sphaerularioidea</taxon>
        <taxon>Anguinidae</taxon>
        <taxon>Anguininae</taxon>
        <taxon>Ditylenchus</taxon>
    </lineage>
</organism>
<evidence type="ECO:0000259" key="1">
    <source>
        <dbReference type="PROSITE" id="PS50097"/>
    </source>
</evidence>
<feature type="domain" description="BTB" evidence="1">
    <location>
        <begin position="110"/>
        <end position="166"/>
    </location>
</feature>
<dbReference type="PROSITE" id="PS50097">
    <property type="entry name" value="BTB"/>
    <property type="match status" value="1"/>
</dbReference>
<accession>A0A915CWF3</accession>
<keyword evidence="2" id="KW-1185">Reference proteome</keyword>
<name>A0A915CWF3_9BILA</name>
<protein>
    <submittedName>
        <fullName evidence="3">BTB domain-containing protein</fullName>
    </submittedName>
</protein>
<dbReference type="InterPro" id="IPR011333">
    <property type="entry name" value="SKP1/BTB/POZ_sf"/>
</dbReference>
<dbReference type="Proteomes" id="UP000887574">
    <property type="component" value="Unplaced"/>
</dbReference>
<dbReference type="WBParaSite" id="jg13320">
    <property type="protein sequence ID" value="jg13320"/>
    <property type="gene ID" value="jg13320"/>
</dbReference>
<dbReference type="Pfam" id="PF00651">
    <property type="entry name" value="BTB"/>
    <property type="match status" value="1"/>
</dbReference>
<dbReference type="AlphaFoldDB" id="A0A915CWF3"/>
<proteinExistence type="predicted"/>
<reference evidence="3" key="1">
    <citation type="submission" date="2022-11" db="UniProtKB">
        <authorList>
            <consortium name="WormBaseParasite"/>
        </authorList>
    </citation>
    <scope>IDENTIFICATION</scope>
</reference>
<evidence type="ECO:0000313" key="3">
    <source>
        <dbReference type="WBParaSite" id="jg13320"/>
    </source>
</evidence>